<dbReference type="InterPro" id="IPR024041">
    <property type="entry name" value="NH4_transpt_AmtB-like_dom"/>
</dbReference>
<dbReference type="GO" id="GO:0005886">
    <property type="term" value="C:plasma membrane"/>
    <property type="evidence" value="ECO:0007669"/>
    <property type="project" value="UniProtKB-SubCell"/>
</dbReference>
<feature type="transmembrane region" description="Helical" evidence="8">
    <location>
        <begin position="331"/>
        <end position="350"/>
    </location>
</feature>
<gene>
    <name evidence="10" type="primary">amtB</name>
    <name evidence="10" type="ORF">RT761_00879</name>
</gene>
<dbReference type="PANTHER" id="PTHR11730:SF89">
    <property type="entry name" value="AMMONIUM TRANSPORTER SLL0108-RELATED"/>
    <property type="match status" value="1"/>
</dbReference>
<feature type="transmembrane region" description="Helical" evidence="8">
    <location>
        <begin position="243"/>
        <end position="270"/>
    </location>
</feature>
<dbReference type="GO" id="GO:0008519">
    <property type="term" value="F:ammonium channel activity"/>
    <property type="evidence" value="ECO:0007669"/>
    <property type="project" value="InterPro"/>
</dbReference>
<evidence type="ECO:0000256" key="6">
    <source>
        <dbReference type="ARBA" id="ARBA00023136"/>
    </source>
</evidence>
<keyword evidence="3 8" id="KW-0813">Transport</keyword>
<dbReference type="Gene3D" id="1.10.3430.10">
    <property type="entry name" value="Ammonium transporter AmtB like domains"/>
    <property type="match status" value="1"/>
</dbReference>
<evidence type="ECO:0000256" key="3">
    <source>
        <dbReference type="ARBA" id="ARBA00022448"/>
    </source>
</evidence>
<reference evidence="10 11" key="1">
    <citation type="journal article" date="2021" name="Nat. Commun.">
        <title>Isolation of a member of the candidate phylum Atribacteria reveals a unique cell membrane structure.</title>
        <authorList>
            <person name="Taiki K."/>
            <person name="Nobu M.K."/>
            <person name="Kusada H."/>
            <person name="Meng X.-Y."/>
            <person name="Hosoki N."/>
            <person name="Uematsu K."/>
            <person name="Yoshioka H."/>
            <person name="Kamagata Y."/>
            <person name="Tamaki H."/>
        </authorList>
    </citation>
    <scope>NUCLEOTIDE SEQUENCE [LARGE SCALE GENOMIC DNA]</scope>
    <source>
        <strain evidence="10 11">RT761</strain>
    </source>
</reference>
<comment type="subcellular location">
    <subcellularLocation>
        <location evidence="8">Cell membrane</location>
        <topology evidence="8">Multi-pass membrane protein</topology>
    </subcellularLocation>
    <subcellularLocation>
        <location evidence="1">Membrane</location>
        <topology evidence="1">Multi-pass membrane protein</topology>
    </subcellularLocation>
</comment>
<evidence type="ECO:0000256" key="4">
    <source>
        <dbReference type="ARBA" id="ARBA00022692"/>
    </source>
</evidence>
<evidence type="ECO:0000256" key="1">
    <source>
        <dbReference type="ARBA" id="ARBA00004141"/>
    </source>
</evidence>
<comment type="similarity">
    <text evidence="2 8">Belongs to the ammonia transporter channel (TC 1.A.11.2) family.</text>
</comment>
<feature type="transmembrane region" description="Helical" evidence="8">
    <location>
        <begin position="112"/>
        <end position="131"/>
    </location>
</feature>
<dbReference type="PANTHER" id="PTHR11730">
    <property type="entry name" value="AMMONIUM TRANSPORTER"/>
    <property type="match status" value="1"/>
</dbReference>
<dbReference type="KEGG" id="alam:RT761_00879"/>
<feature type="transmembrane region" description="Helical" evidence="8">
    <location>
        <begin position="47"/>
        <end position="66"/>
    </location>
</feature>
<dbReference type="Proteomes" id="UP000594463">
    <property type="component" value="Chromosome"/>
</dbReference>
<feature type="transmembrane region" description="Helical" evidence="8">
    <location>
        <begin position="138"/>
        <end position="160"/>
    </location>
</feature>
<evidence type="ECO:0000256" key="8">
    <source>
        <dbReference type="RuleBase" id="RU362002"/>
    </source>
</evidence>
<feature type="domain" description="Ammonium transporter AmtB-like" evidence="9">
    <location>
        <begin position="11"/>
        <end position="423"/>
    </location>
</feature>
<dbReference type="PROSITE" id="PS01219">
    <property type="entry name" value="AMMONIUM_TRANSP"/>
    <property type="match status" value="1"/>
</dbReference>
<dbReference type="EMBL" id="CP065383">
    <property type="protein sequence ID" value="QPM67667.1"/>
    <property type="molecule type" value="Genomic_DNA"/>
</dbReference>
<evidence type="ECO:0000256" key="7">
    <source>
        <dbReference type="ARBA" id="ARBA00023177"/>
    </source>
</evidence>
<feature type="transmembrane region" description="Helical" evidence="8">
    <location>
        <begin position="214"/>
        <end position="231"/>
    </location>
</feature>
<organism evidence="10 11">
    <name type="scientific">Atribacter laminatus</name>
    <dbReference type="NCBI Taxonomy" id="2847778"/>
    <lineage>
        <taxon>Bacteria</taxon>
        <taxon>Pseudomonadati</taxon>
        <taxon>Atribacterota</taxon>
        <taxon>Atribacteria</taxon>
        <taxon>Atribacterales</taxon>
        <taxon>Atribacteraceae</taxon>
        <taxon>Atribacter</taxon>
    </lineage>
</organism>
<evidence type="ECO:0000259" key="9">
    <source>
        <dbReference type="Pfam" id="PF00909"/>
    </source>
</evidence>
<keyword evidence="4 8" id="KW-0812">Transmembrane</keyword>
<feature type="transmembrane region" description="Helical" evidence="8">
    <location>
        <begin position="303"/>
        <end position="319"/>
    </location>
</feature>
<evidence type="ECO:0000313" key="11">
    <source>
        <dbReference type="Proteomes" id="UP000594463"/>
    </source>
</evidence>
<dbReference type="RefSeq" id="WP_218112856.1">
    <property type="nucleotide sequence ID" value="NZ_CP065383.1"/>
</dbReference>
<name>A0A7T1F2D4_ATRLM</name>
<keyword evidence="6 8" id="KW-0472">Membrane</keyword>
<feature type="transmembrane region" description="Helical" evidence="8">
    <location>
        <begin position="370"/>
        <end position="396"/>
    </location>
</feature>
<feature type="transmembrane region" description="Helical" evidence="8">
    <location>
        <begin position="6"/>
        <end position="26"/>
    </location>
</feature>
<proteinExistence type="inferred from homology"/>
<keyword evidence="11" id="KW-1185">Reference proteome</keyword>
<dbReference type="NCBIfam" id="TIGR00836">
    <property type="entry name" value="amt"/>
    <property type="match status" value="1"/>
</dbReference>
<dbReference type="InterPro" id="IPR018047">
    <property type="entry name" value="Ammonium_transpt_CS"/>
</dbReference>
<keyword evidence="5 8" id="KW-1133">Transmembrane helix</keyword>
<evidence type="ECO:0000256" key="5">
    <source>
        <dbReference type="ARBA" id="ARBA00022989"/>
    </source>
</evidence>
<accession>A0A7T1F2D4</accession>
<protein>
    <recommendedName>
        <fullName evidence="8">Ammonium transporter</fullName>
    </recommendedName>
</protein>
<evidence type="ECO:0000256" key="2">
    <source>
        <dbReference type="ARBA" id="ARBA00005887"/>
    </source>
</evidence>
<dbReference type="InterPro" id="IPR029020">
    <property type="entry name" value="Ammonium/urea_transptr"/>
</dbReference>
<sequence>MDYKVMLDTIWVIVASMLVFFMNLGFAMVESGFNRSKNTVNILSKNFIVFAVSTLGYLMLGWGLMFGDGNAFVGLKGWFFLNGLDNSPAVGQSYLGVYSALSWASVPLLAKFFFQLVFCGTAATIVSGAVAERIKYLSFILFSFIMTIFIYPITGHWIWGAGWLQKLGMLDFAGSTVVHSVGGWAAMAGIMVLGPRFGKYGNNGKITPIPGHNLSIATMGTFVLWFGWFGFNPGSTMAADFNAISHIAVTTNTAAATATLSATIASWVILGKPDLGMTLNGCLAGLVAITAGCAYVSISSSLIIGLISGLLVVLSVIGFDRLKLDDPVGALSVHLLNGIFGTLAVGLFAQDKIGGFSSPNGLFYGGGVKLFLAQLAGVFTVGAYVFTISYVVWLVLKITLGIRVSLQEEIQGLDIGEHGNYAYPEFLIRKNY</sequence>
<dbReference type="AlphaFoldDB" id="A0A7T1F2D4"/>
<feature type="transmembrane region" description="Helical" evidence="8">
    <location>
        <begin position="277"/>
        <end position="297"/>
    </location>
</feature>
<keyword evidence="7 8" id="KW-0924">Ammonia transport</keyword>
<feature type="transmembrane region" description="Helical" evidence="8">
    <location>
        <begin position="172"/>
        <end position="193"/>
    </location>
</feature>
<dbReference type="GO" id="GO:0097272">
    <property type="term" value="P:ammonium homeostasis"/>
    <property type="evidence" value="ECO:0007669"/>
    <property type="project" value="TreeGrafter"/>
</dbReference>
<dbReference type="SUPFAM" id="SSF111352">
    <property type="entry name" value="Ammonium transporter"/>
    <property type="match status" value="1"/>
</dbReference>
<dbReference type="InterPro" id="IPR001905">
    <property type="entry name" value="Ammonium_transpt"/>
</dbReference>
<evidence type="ECO:0000313" key="10">
    <source>
        <dbReference type="EMBL" id="QPM67667.1"/>
    </source>
</evidence>
<dbReference type="Pfam" id="PF00909">
    <property type="entry name" value="Ammonium_transp"/>
    <property type="match status" value="1"/>
</dbReference>